<evidence type="ECO:0000256" key="1">
    <source>
        <dbReference type="SAM" id="SignalP"/>
    </source>
</evidence>
<dbReference type="EMBL" id="JACAZH010000001">
    <property type="protein sequence ID" value="KAF7378374.1"/>
    <property type="molecule type" value="Genomic_DNA"/>
</dbReference>
<comment type="caution">
    <text evidence="2">The sequence shown here is derived from an EMBL/GenBank/DDBJ whole genome shotgun (WGS) entry which is preliminary data.</text>
</comment>
<keyword evidence="1" id="KW-0732">Signal</keyword>
<feature type="chain" id="PRO_5034678673" evidence="1">
    <location>
        <begin position="21"/>
        <end position="284"/>
    </location>
</feature>
<reference evidence="2" key="1">
    <citation type="submission" date="2020-05" db="EMBL/GenBank/DDBJ databases">
        <title>Mycena genomes resolve the evolution of fungal bioluminescence.</title>
        <authorList>
            <person name="Tsai I.J."/>
        </authorList>
    </citation>
    <scope>NUCLEOTIDE SEQUENCE</scope>
    <source>
        <strain evidence="2">160909Yilan</strain>
    </source>
</reference>
<dbReference type="AlphaFoldDB" id="A0A8H6ZIZ3"/>
<evidence type="ECO:0000313" key="2">
    <source>
        <dbReference type="EMBL" id="KAF7378374.1"/>
    </source>
</evidence>
<feature type="signal peptide" evidence="1">
    <location>
        <begin position="1"/>
        <end position="20"/>
    </location>
</feature>
<keyword evidence="3" id="KW-1185">Reference proteome</keyword>
<accession>A0A8H6ZIZ3</accession>
<dbReference type="OrthoDB" id="3256306at2759"/>
<organism evidence="2 3">
    <name type="scientific">Mycena sanguinolenta</name>
    <dbReference type="NCBI Taxonomy" id="230812"/>
    <lineage>
        <taxon>Eukaryota</taxon>
        <taxon>Fungi</taxon>
        <taxon>Dikarya</taxon>
        <taxon>Basidiomycota</taxon>
        <taxon>Agaricomycotina</taxon>
        <taxon>Agaricomycetes</taxon>
        <taxon>Agaricomycetidae</taxon>
        <taxon>Agaricales</taxon>
        <taxon>Marasmiineae</taxon>
        <taxon>Mycenaceae</taxon>
        <taxon>Mycena</taxon>
    </lineage>
</organism>
<gene>
    <name evidence="2" type="ORF">MSAN_00263700</name>
</gene>
<proteinExistence type="predicted"/>
<dbReference type="Proteomes" id="UP000623467">
    <property type="component" value="Unassembled WGS sequence"/>
</dbReference>
<sequence>MHISTAFSVLSLLLASITLATQGDRLVLTPGGYRSKSKVYELPTGSSLAHTSDAVQSIDAGGSVIHVDGAGDAMELGRRDFLDGWIAFAWWLNPGLAPIASFTTIWEVPPLPETDHGQTVFLFNALQPNGSGILQPVLQYGPSGAGGGSFWAVATWHVDDAGNAFFTPLVPVSPGQILNAAITLTNTNGSTFDYNAQFTNVPGTSMNLTGAPQLTFAAETLEAYGVTALSDYPSGSTVFSGIDLTLAGGVTPSIAWSHQDDAADGVSISIDVDGATQGRMTITY</sequence>
<evidence type="ECO:0000313" key="3">
    <source>
        <dbReference type="Proteomes" id="UP000623467"/>
    </source>
</evidence>
<protein>
    <submittedName>
        <fullName evidence="2">Uncharacterized protein</fullName>
    </submittedName>
</protein>
<name>A0A8H6ZIZ3_9AGAR</name>